<name>A0A4V6I817_STECR</name>
<keyword evidence="4 9" id="KW-1133">Transmembrane helix</keyword>
<evidence type="ECO:0000256" key="9">
    <source>
        <dbReference type="SAM" id="Phobius"/>
    </source>
</evidence>
<organism evidence="10 11">
    <name type="scientific">Steinernema carpocapsae</name>
    <name type="common">Entomopathogenic nematode</name>
    <dbReference type="NCBI Taxonomy" id="34508"/>
    <lineage>
        <taxon>Eukaryota</taxon>
        <taxon>Metazoa</taxon>
        <taxon>Ecdysozoa</taxon>
        <taxon>Nematoda</taxon>
        <taxon>Chromadorea</taxon>
        <taxon>Rhabditida</taxon>
        <taxon>Tylenchina</taxon>
        <taxon>Panagrolaimomorpha</taxon>
        <taxon>Strongyloidoidea</taxon>
        <taxon>Steinernematidae</taxon>
        <taxon>Steinernema</taxon>
    </lineage>
</organism>
<feature type="transmembrane region" description="Helical" evidence="9">
    <location>
        <begin position="60"/>
        <end position="77"/>
    </location>
</feature>
<reference evidence="10 11" key="1">
    <citation type="journal article" date="2015" name="Genome Biol.">
        <title>Comparative genomics of Steinernema reveals deeply conserved gene regulatory networks.</title>
        <authorList>
            <person name="Dillman A.R."/>
            <person name="Macchietto M."/>
            <person name="Porter C.F."/>
            <person name="Rogers A."/>
            <person name="Williams B."/>
            <person name="Antoshechkin I."/>
            <person name="Lee M.M."/>
            <person name="Goodwin Z."/>
            <person name="Lu X."/>
            <person name="Lewis E.E."/>
            <person name="Goodrich-Blair H."/>
            <person name="Stock S.P."/>
            <person name="Adams B.J."/>
            <person name="Sternberg P.W."/>
            <person name="Mortazavi A."/>
        </authorList>
    </citation>
    <scope>NUCLEOTIDE SEQUENCE [LARGE SCALE GENOMIC DNA]</scope>
    <source>
        <strain evidence="10 11">ALL</strain>
    </source>
</reference>
<dbReference type="PANTHER" id="PTHR23294:SF0">
    <property type="entry name" value="UNC93-LIKE PROTEIN MFSD11"/>
    <property type="match status" value="1"/>
</dbReference>
<dbReference type="PANTHER" id="PTHR23294">
    <property type="entry name" value="ET TRANSLATION PRODUCT-RELATED"/>
    <property type="match status" value="1"/>
</dbReference>
<comment type="similarity">
    <text evidence="2">Belongs to the unc-93 family.</text>
</comment>
<evidence type="ECO:0000256" key="2">
    <source>
        <dbReference type="ARBA" id="ARBA00009172"/>
    </source>
</evidence>
<evidence type="ECO:0000313" key="10">
    <source>
        <dbReference type="EMBL" id="TMS37233.1"/>
    </source>
</evidence>
<dbReference type="GO" id="GO:0016020">
    <property type="term" value="C:membrane"/>
    <property type="evidence" value="ECO:0007669"/>
    <property type="project" value="UniProtKB-SubCell"/>
</dbReference>
<evidence type="ECO:0000256" key="8">
    <source>
        <dbReference type="ARBA" id="ARBA00041910"/>
    </source>
</evidence>
<accession>A0A4V6I817</accession>
<protein>
    <recommendedName>
        <fullName evidence="7">UNC93-like protein MFSD11</fullName>
    </recommendedName>
    <alternativeName>
        <fullName evidence="8">Major facilitator superfamily domain-containing protein 11</fullName>
    </alternativeName>
</protein>
<keyword evidence="11" id="KW-1185">Reference proteome</keyword>
<dbReference type="EMBL" id="AZBU02000001">
    <property type="protein sequence ID" value="TMS37233.1"/>
    <property type="molecule type" value="Genomic_DNA"/>
</dbReference>
<dbReference type="Pfam" id="PF05978">
    <property type="entry name" value="UNC-93"/>
    <property type="match status" value="1"/>
</dbReference>
<evidence type="ECO:0000256" key="6">
    <source>
        <dbReference type="ARBA" id="ARBA00023180"/>
    </source>
</evidence>
<dbReference type="STRING" id="34508.A0A4V6I817"/>
<comment type="subcellular location">
    <subcellularLocation>
        <location evidence="1">Membrane</location>
        <topology evidence="1">Multi-pass membrane protein</topology>
    </subcellularLocation>
</comment>
<dbReference type="SUPFAM" id="SSF103473">
    <property type="entry name" value="MFS general substrate transporter"/>
    <property type="match status" value="1"/>
</dbReference>
<dbReference type="InterPro" id="IPR036259">
    <property type="entry name" value="MFS_trans_sf"/>
</dbReference>
<dbReference type="InterPro" id="IPR051617">
    <property type="entry name" value="UNC-93-like_regulator"/>
</dbReference>
<comment type="caution">
    <text evidence="10">The sequence shown here is derived from an EMBL/GenBank/DDBJ whole genome shotgun (WGS) entry which is preliminary data.</text>
</comment>
<proteinExistence type="inferred from homology"/>
<evidence type="ECO:0000313" key="11">
    <source>
        <dbReference type="Proteomes" id="UP000298663"/>
    </source>
</evidence>
<dbReference type="Proteomes" id="UP000298663">
    <property type="component" value="Unassembled WGS sequence"/>
</dbReference>
<dbReference type="OrthoDB" id="196103at2759"/>
<dbReference type="InterPro" id="IPR010291">
    <property type="entry name" value="Ion_channel_UNC-93"/>
</dbReference>
<evidence type="ECO:0000256" key="7">
    <source>
        <dbReference type="ARBA" id="ARBA00040302"/>
    </source>
</evidence>
<gene>
    <name evidence="10" type="ORF">L596_004208</name>
</gene>
<keyword evidence="3 9" id="KW-0812">Transmembrane</keyword>
<evidence type="ECO:0000256" key="3">
    <source>
        <dbReference type="ARBA" id="ARBA00022692"/>
    </source>
</evidence>
<sequence>MGGLLFGIFSQRFVQGKRFPVIALGFVIHLLAFFFIVINIPMEAPIHKTSSHAWIENPSVFLAVFCGFLLGFADSCWNTQIYSLLGEVFARYSSSAFAIFKFYQSLAACVSFFYSHIFLLHIQLILLVIMGSVATWAFFVIEKKMVEVEEGPRSDPPP</sequence>
<dbReference type="AlphaFoldDB" id="A0A4V6I817"/>
<feature type="transmembrane region" description="Helical" evidence="9">
    <location>
        <begin position="120"/>
        <end position="141"/>
    </location>
</feature>
<keyword evidence="5 9" id="KW-0472">Membrane</keyword>
<evidence type="ECO:0000256" key="4">
    <source>
        <dbReference type="ARBA" id="ARBA00022989"/>
    </source>
</evidence>
<feature type="transmembrane region" description="Helical" evidence="9">
    <location>
        <begin position="21"/>
        <end position="40"/>
    </location>
</feature>
<keyword evidence="6" id="KW-0325">Glycoprotein</keyword>
<evidence type="ECO:0000256" key="5">
    <source>
        <dbReference type="ARBA" id="ARBA00023136"/>
    </source>
</evidence>
<reference evidence="10 11" key="2">
    <citation type="journal article" date="2019" name="G3 (Bethesda)">
        <title>Hybrid Assembly of the Genome of the Entomopathogenic Nematode Steinernema carpocapsae Identifies the X-Chromosome.</title>
        <authorList>
            <person name="Serra L."/>
            <person name="Macchietto M."/>
            <person name="Macias-Munoz A."/>
            <person name="McGill C.J."/>
            <person name="Rodriguez I.M."/>
            <person name="Rodriguez B."/>
            <person name="Murad R."/>
            <person name="Mortazavi A."/>
        </authorList>
    </citation>
    <scope>NUCLEOTIDE SEQUENCE [LARGE SCALE GENOMIC DNA]</scope>
    <source>
        <strain evidence="10 11">ALL</strain>
    </source>
</reference>
<feature type="transmembrane region" description="Helical" evidence="9">
    <location>
        <begin position="89"/>
        <end position="114"/>
    </location>
</feature>
<evidence type="ECO:0000256" key="1">
    <source>
        <dbReference type="ARBA" id="ARBA00004141"/>
    </source>
</evidence>